<evidence type="ECO:0000259" key="4">
    <source>
        <dbReference type="Pfam" id="PF02576"/>
    </source>
</evidence>
<dbReference type="InterPro" id="IPR036847">
    <property type="entry name" value="RimP_C_sf"/>
</dbReference>
<comment type="similarity">
    <text evidence="3">Belongs to the RimP family.</text>
</comment>
<dbReference type="EMBL" id="JAGGJZ010000001">
    <property type="protein sequence ID" value="MBP1888510.1"/>
    <property type="molecule type" value="Genomic_DNA"/>
</dbReference>
<name>A0ABS4EWY4_9CLOT</name>
<dbReference type="InterPro" id="IPR003728">
    <property type="entry name" value="Ribosome_maturation_RimP"/>
</dbReference>
<keyword evidence="1 3" id="KW-0963">Cytoplasm</keyword>
<evidence type="ECO:0000256" key="2">
    <source>
        <dbReference type="ARBA" id="ARBA00022517"/>
    </source>
</evidence>
<evidence type="ECO:0000313" key="6">
    <source>
        <dbReference type="EMBL" id="MBP1888510.1"/>
    </source>
</evidence>
<feature type="domain" description="Ribosome maturation factor RimP N-terminal" evidence="4">
    <location>
        <begin position="13"/>
        <end position="85"/>
    </location>
</feature>
<keyword evidence="7" id="KW-1185">Reference proteome</keyword>
<feature type="domain" description="Ribosome maturation factor RimP C-terminal" evidence="5">
    <location>
        <begin position="89"/>
        <end position="152"/>
    </location>
</feature>
<evidence type="ECO:0000259" key="5">
    <source>
        <dbReference type="Pfam" id="PF17384"/>
    </source>
</evidence>
<dbReference type="PANTHER" id="PTHR33867">
    <property type="entry name" value="RIBOSOME MATURATION FACTOR RIMP"/>
    <property type="match status" value="1"/>
</dbReference>
<dbReference type="InterPro" id="IPR035956">
    <property type="entry name" value="RimP_N_sf"/>
</dbReference>
<dbReference type="CDD" id="cd01734">
    <property type="entry name" value="YlxS_C"/>
    <property type="match status" value="1"/>
</dbReference>
<evidence type="ECO:0000313" key="7">
    <source>
        <dbReference type="Proteomes" id="UP000783390"/>
    </source>
</evidence>
<evidence type="ECO:0000256" key="3">
    <source>
        <dbReference type="HAMAP-Rule" id="MF_01077"/>
    </source>
</evidence>
<protein>
    <recommendedName>
        <fullName evidence="3">Ribosome maturation factor RimP</fullName>
    </recommendedName>
</protein>
<gene>
    <name evidence="3" type="primary">rimP</name>
    <name evidence="6" type="ORF">J2Z53_000089</name>
</gene>
<reference evidence="6 7" key="1">
    <citation type="submission" date="2021-03" db="EMBL/GenBank/DDBJ databases">
        <title>Genomic Encyclopedia of Type Strains, Phase IV (KMG-IV): sequencing the most valuable type-strain genomes for metagenomic binning, comparative biology and taxonomic classification.</title>
        <authorList>
            <person name="Goeker M."/>
        </authorList>
    </citation>
    <scope>NUCLEOTIDE SEQUENCE [LARGE SCALE GENOMIC DNA]</scope>
    <source>
        <strain evidence="6 7">DSM 3984</strain>
    </source>
</reference>
<comment type="subcellular location">
    <subcellularLocation>
        <location evidence="3">Cytoplasm</location>
    </subcellularLocation>
</comment>
<dbReference type="Pfam" id="PF17384">
    <property type="entry name" value="DUF150_C"/>
    <property type="match status" value="1"/>
</dbReference>
<comment type="caution">
    <text evidence="6">The sequence shown here is derived from an EMBL/GenBank/DDBJ whole genome shotgun (WGS) entry which is preliminary data.</text>
</comment>
<evidence type="ECO:0000256" key="1">
    <source>
        <dbReference type="ARBA" id="ARBA00022490"/>
    </source>
</evidence>
<dbReference type="SUPFAM" id="SSF75420">
    <property type="entry name" value="YhbC-like, N-terminal domain"/>
    <property type="match status" value="1"/>
</dbReference>
<dbReference type="Proteomes" id="UP000783390">
    <property type="component" value="Unassembled WGS sequence"/>
</dbReference>
<dbReference type="InterPro" id="IPR028989">
    <property type="entry name" value="RimP_N"/>
</dbReference>
<dbReference type="InterPro" id="IPR028998">
    <property type="entry name" value="RimP_C"/>
</dbReference>
<organism evidence="6 7">
    <name type="scientific">Clostridium moniliforme</name>
    <dbReference type="NCBI Taxonomy" id="39489"/>
    <lineage>
        <taxon>Bacteria</taxon>
        <taxon>Bacillati</taxon>
        <taxon>Bacillota</taxon>
        <taxon>Clostridia</taxon>
        <taxon>Eubacteriales</taxon>
        <taxon>Clostridiaceae</taxon>
        <taxon>Clostridium</taxon>
    </lineage>
</organism>
<dbReference type="PANTHER" id="PTHR33867:SF1">
    <property type="entry name" value="RIBOSOME MATURATION FACTOR RIMP"/>
    <property type="match status" value="1"/>
</dbReference>
<dbReference type="RefSeq" id="WP_209795250.1">
    <property type="nucleotide sequence ID" value="NZ_JAGGJZ010000001.1"/>
</dbReference>
<dbReference type="Gene3D" id="3.30.300.70">
    <property type="entry name" value="RimP-like superfamily, N-terminal"/>
    <property type="match status" value="1"/>
</dbReference>
<dbReference type="SUPFAM" id="SSF74942">
    <property type="entry name" value="YhbC-like, C-terminal domain"/>
    <property type="match status" value="1"/>
</dbReference>
<sequence length="153" mass="17486">MKKDALIEKLENLVKPITDELGYELYHVEFVKEDGENYLRIYIDNEESGITLNDCEKVSRRVSEMLDLEDPISVSYFLEVSSPGINRGLYKEEHFKRFLGSKVFIKFTGSVSGRKSVKGILKSCDGDFLEIESDEIIKIPKDKIKSANLEGEL</sequence>
<dbReference type="Gene3D" id="2.30.30.180">
    <property type="entry name" value="Ribosome maturation factor RimP, C-terminal domain"/>
    <property type="match status" value="1"/>
</dbReference>
<dbReference type="NCBIfam" id="NF000934">
    <property type="entry name" value="PRK00092.3-1"/>
    <property type="match status" value="1"/>
</dbReference>
<dbReference type="Pfam" id="PF02576">
    <property type="entry name" value="RimP_N"/>
    <property type="match status" value="1"/>
</dbReference>
<comment type="function">
    <text evidence="3">Required for maturation of 30S ribosomal subunits.</text>
</comment>
<keyword evidence="2 3" id="KW-0690">Ribosome biogenesis</keyword>
<proteinExistence type="inferred from homology"/>
<dbReference type="HAMAP" id="MF_01077">
    <property type="entry name" value="RimP"/>
    <property type="match status" value="1"/>
</dbReference>
<accession>A0ABS4EWY4</accession>